<name>A0A9X1UE99_9BRAD</name>
<dbReference type="Proteomes" id="UP001139054">
    <property type="component" value="Unassembled WGS sequence"/>
</dbReference>
<keyword evidence="1" id="KW-0472">Membrane</keyword>
<dbReference type="Pfam" id="PF09945">
    <property type="entry name" value="DUF2177"/>
    <property type="match status" value="1"/>
</dbReference>
<gene>
    <name evidence="2" type="ORF">L6654_34735</name>
</gene>
<proteinExistence type="predicted"/>
<comment type="caution">
    <text evidence="2">The sequence shown here is derived from an EMBL/GenBank/DDBJ whole genome shotgun (WGS) entry which is preliminary data.</text>
</comment>
<dbReference type="InterPro" id="IPR018687">
    <property type="entry name" value="DUF2177_membr"/>
</dbReference>
<feature type="transmembrane region" description="Helical" evidence="1">
    <location>
        <begin position="7"/>
        <end position="24"/>
    </location>
</feature>
<keyword evidence="1" id="KW-0812">Transmembrane</keyword>
<feature type="transmembrane region" description="Helical" evidence="1">
    <location>
        <begin position="110"/>
        <end position="128"/>
    </location>
</feature>
<reference evidence="2" key="1">
    <citation type="submission" date="2022-01" db="EMBL/GenBank/DDBJ databases">
        <title>Genome sequnece data of strain Bradyrhizobium sp. nov.</title>
        <authorList>
            <person name="Zhang J."/>
        </authorList>
    </citation>
    <scope>NUCLEOTIDE SEQUENCE</scope>
    <source>
        <strain evidence="2">WYCCWR 13023</strain>
    </source>
</reference>
<organism evidence="2 3">
    <name type="scientific">Bradyrhizobium zhengyangense</name>
    <dbReference type="NCBI Taxonomy" id="2911009"/>
    <lineage>
        <taxon>Bacteria</taxon>
        <taxon>Pseudomonadati</taxon>
        <taxon>Pseudomonadota</taxon>
        <taxon>Alphaproteobacteria</taxon>
        <taxon>Hyphomicrobiales</taxon>
        <taxon>Nitrobacteraceae</taxon>
        <taxon>Bradyrhizobium</taxon>
    </lineage>
</organism>
<feature type="transmembrane region" description="Helical" evidence="1">
    <location>
        <begin position="72"/>
        <end position="90"/>
    </location>
</feature>
<keyword evidence="1" id="KW-1133">Transmembrane helix</keyword>
<dbReference type="AlphaFoldDB" id="A0A9X1UE99"/>
<feature type="transmembrane region" description="Helical" evidence="1">
    <location>
        <begin position="44"/>
        <end position="65"/>
    </location>
</feature>
<sequence>MTKLATYLAVAIPFVSIDLVWLKIMGDRLYRPTLGDILTSDPRMVPAAIFYAIYPLGLLAFAVVPAQDVRDASRALLSGLVFGFFTYATYDLTNQASLRNWSTTLTVVDVAWGAALAGFSAYIGYMVATR</sequence>
<dbReference type="EMBL" id="JAKLTY010000032">
    <property type="protein sequence ID" value="MCG2631798.1"/>
    <property type="molecule type" value="Genomic_DNA"/>
</dbReference>
<evidence type="ECO:0000313" key="2">
    <source>
        <dbReference type="EMBL" id="MCG2631798.1"/>
    </source>
</evidence>
<protein>
    <submittedName>
        <fullName evidence="2">DUF2177 family protein</fullName>
    </submittedName>
</protein>
<evidence type="ECO:0000256" key="1">
    <source>
        <dbReference type="SAM" id="Phobius"/>
    </source>
</evidence>
<evidence type="ECO:0000313" key="3">
    <source>
        <dbReference type="Proteomes" id="UP001139054"/>
    </source>
</evidence>
<dbReference type="RefSeq" id="WP_237891782.1">
    <property type="nucleotide sequence ID" value="NZ_JAKLTY010000032.1"/>
</dbReference>
<accession>A0A9X1UE99</accession>